<dbReference type="SMART" id="SM00028">
    <property type="entry name" value="TPR"/>
    <property type="match status" value="9"/>
</dbReference>
<keyword evidence="1" id="KW-0812">Transmembrane</keyword>
<organism evidence="2 3">
    <name type="scientific">Stackebrandtia albiflava</name>
    <dbReference type="NCBI Taxonomy" id="406432"/>
    <lineage>
        <taxon>Bacteria</taxon>
        <taxon>Bacillati</taxon>
        <taxon>Actinomycetota</taxon>
        <taxon>Actinomycetes</taxon>
        <taxon>Glycomycetales</taxon>
        <taxon>Glycomycetaceae</taxon>
        <taxon>Stackebrandtia</taxon>
    </lineage>
</organism>
<evidence type="ECO:0000313" key="2">
    <source>
        <dbReference type="EMBL" id="TWJ14627.1"/>
    </source>
</evidence>
<evidence type="ECO:0000256" key="1">
    <source>
        <dbReference type="SAM" id="Phobius"/>
    </source>
</evidence>
<feature type="transmembrane region" description="Helical" evidence="1">
    <location>
        <begin position="1377"/>
        <end position="1398"/>
    </location>
</feature>
<evidence type="ECO:0000313" key="3">
    <source>
        <dbReference type="Proteomes" id="UP000321617"/>
    </source>
</evidence>
<sequence>MSHSLITADRLRHLWLFGEASRMTTELIRERPDDPEPRLLHLRILRDLGDAEAVIRQCEEWADPRPALLAERIAAGCRLRRHTETGALVAGAERDIADGRYHGDDGLRYLRVAIARWHASRGEVNRGLRVLGEETGSVTVFTLRLILLLRLGRHRDIRGEIGQGFTRSDSGSGFAAGQAEVRWLTSAGRIQERIGDLPGAVESLHRAMDVARDVASTHGIWLANPWRWLARLHHHRSDVAESRRLLADTEDPAKFSLPAGPDGPRRPMSEHPVILLERARQLGRGRYAARHDWGPEALRLLDRCDALSGGFTESLVTRAQVLRASGAGAELRRLAEERDATADLTVEYGQYLVDRGRRAAALSVVAGVLATDPFQREALLARILLCADRHSPADPAEVTAAADDLRERLPEDPIVLCLAGEGLAQRGFYTEADRLFRQAIAANPSHGIVWAGLIRCWSWARRFDTVARIEEELADRERALATDPGASPVPRVRILLALGMVEGDQLNYQGAARLFAEAERTFLRQREAGIPMRSETLATVLQWQVTALRWQLRLREAEAAVLTARERFPDSPELAEEHGWLLVDQYRPGAALREFDRALARSPRHPGATRGRIHALRMLKRYRQAHQEASAAQRELPRDVTIRCEHAWLHGEQHRYEEALTALDTALAIEPGNPHALAWRARYLTKAGRHAEAVTAAERAWHRRPENPEVRDALSHALLKRGEPDEAVERVRETAAAPITDVVTAVQAATVYARAGRWDRDARGLADRLAAHTDKPEAVRTAAALYRANLQLATAEAVVRRCMAAGNRSDPRLWSELAEIAAVRGDFDQVAAHLRRCADQLPHSRTLIKRRAHLLMIQGDGEEAIRLLRTEIARRPTSTRLRVLLGEHLVATGDPHGALSLLRHIEEEDLSIRGRILRLRAIRATGRIDRALELAWRLRRDYPASGRARLALAGSLEDVHRRTEALRELSDVVRELPVNPAVVAQTAFLHRLDGNYEKAEAVLSWALRHLPHDAGLLTDLAWARIRLGTGGGEQFDELIESADVNARMLAHCGRGWLALRDGSPDTARHHFTEAMGFGLACTEALYGLVVCGLREVEQSTAGPGLRRTYLVNAREQVRELLSHERSERSLTLAGYVEFHLGDLHRAREHLSAAIRVHPAQGPYTALGLVLTSLGELDRAQDVLTAGLARNPGSPGIRAMLGTVHLQAAIRYPGGEHAGLAEDCFASVLSESPHHPVAVRGRVMADILRWRRIAQAAPARRWPRWRQRERPSAQTSDMERLLTETIEAQTGDRKPLVAADLMEVHAEWLLCRYRVSGDPELLERARRQAGRAHVTSRAPRARLIVEQCEAWQAAVDGPGEDPAEGNLPRLRQWVEQGVGWTVSALAMAGIGLIVFRFLLTAPTDSPAAAVALLLPLLVAALAGVMVNQLKSIHNPLLRIDRHDPPELDASPNALPDTGENLMPGLAGGFEPDAGPPGWLSDTRFPRLGPAVGLLVTGYYANRDAYYPWRPG</sequence>
<dbReference type="EMBL" id="VLLL01000005">
    <property type="protein sequence ID" value="TWJ14627.1"/>
    <property type="molecule type" value="Genomic_DNA"/>
</dbReference>
<dbReference type="InterPro" id="IPR011990">
    <property type="entry name" value="TPR-like_helical_dom_sf"/>
</dbReference>
<comment type="caution">
    <text evidence="2">The sequence shown here is derived from an EMBL/GenBank/DDBJ whole genome shotgun (WGS) entry which is preliminary data.</text>
</comment>
<dbReference type="RefSeq" id="WP_147131962.1">
    <property type="nucleotide sequence ID" value="NZ_BAABIJ010000001.1"/>
</dbReference>
<protein>
    <submittedName>
        <fullName evidence="2">Tfp pilus assembly protein PilF</fullName>
    </submittedName>
</protein>
<keyword evidence="1" id="KW-1133">Transmembrane helix</keyword>
<dbReference type="Pfam" id="PF13432">
    <property type="entry name" value="TPR_16"/>
    <property type="match status" value="3"/>
</dbReference>
<dbReference type="PANTHER" id="PTHR12558">
    <property type="entry name" value="CELL DIVISION CYCLE 16,23,27"/>
    <property type="match status" value="1"/>
</dbReference>
<reference evidence="2 3" key="1">
    <citation type="journal article" date="2013" name="Stand. Genomic Sci.">
        <title>Genomic Encyclopedia of Type Strains, Phase I: The one thousand microbial genomes (KMG-I) project.</title>
        <authorList>
            <person name="Kyrpides N.C."/>
            <person name="Woyke T."/>
            <person name="Eisen J.A."/>
            <person name="Garrity G."/>
            <person name="Lilburn T.G."/>
            <person name="Beck B.J."/>
            <person name="Whitman W.B."/>
            <person name="Hugenholtz P."/>
            <person name="Klenk H.P."/>
        </authorList>
    </citation>
    <scope>NUCLEOTIDE SEQUENCE [LARGE SCALE GENOMIC DNA]</scope>
    <source>
        <strain evidence="2 3">DSM 45044</strain>
    </source>
</reference>
<dbReference type="OrthoDB" id="3273071at2"/>
<dbReference type="SUPFAM" id="SSF48452">
    <property type="entry name" value="TPR-like"/>
    <property type="match status" value="4"/>
</dbReference>
<accession>A0A562V9Y4</accession>
<gene>
    <name evidence="2" type="ORF">LX16_0312</name>
</gene>
<feature type="transmembrane region" description="Helical" evidence="1">
    <location>
        <begin position="1405"/>
        <end position="1425"/>
    </location>
</feature>
<dbReference type="Proteomes" id="UP000321617">
    <property type="component" value="Unassembled WGS sequence"/>
</dbReference>
<dbReference type="PANTHER" id="PTHR12558:SF13">
    <property type="entry name" value="CELL DIVISION CYCLE PROTEIN 27 HOMOLOG"/>
    <property type="match status" value="1"/>
</dbReference>
<name>A0A562V9Y4_9ACTN</name>
<proteinExistence type="predicted"/>
<dbReference type="Gene3D" id="1.25.40.10">
    <property type="entry name" value="Tetratricopeptide repeat domain"/>
    <property type="match status" value="5"/>
</dbReference>
<keyword evidence="1" id="KW-0472">Membrane</keyword>
<dbReference type="InterPro" id="IPR019734">
    <property type="entry name" value="TPR_rpt"/>
</dbReference>
<keyword evidence="3" id="KW-1185">Reference proteome</keyword>